<evidence type="ECO:0000259" key="7">
    <source>
        <dbReference type="PROSITE" id="PS51012"/>
    </source>
</evidence>
<dbReference type="PANTHER" id="PTHR43229:SF2">
    <property type="entry name" value="NODULATION PROTEIN J"/>
    <property type="match status" value="1"/>
</dbReference>
<feature type="domain" description="ABC transmembrane type-2" evidence="7">
    <location>
        <begin position="33"/>
        <end position="269"/>
    </location>
</feature>
<keyword evidence="9" id="KW-1185">Reference proteome</keyword>
<keyword evidence="2 6" id="KW-0812">Transmembrane</keyword>
<feature type="transmembrane region" description="Helical" evidence="6">
    <location>
        <begin position="144"/>
        <end position="165"/>
    </location>
</feature>
<dbReference type="RefSeq" id="WP_141338895.1">
    <property type="nucleotide sequence ID" value="NZ_JBHMAX010000022.1"/>
</dbReference>
<evidence type="ECO:0000313" key="9">
    <source>
        <dbReference type="Proteomes" id="UP001589613"/>
    </source>
</evidence>
<evidence type="ECO:0000256" key="5">
    <source>
        <dbReference type="ARBA" id="ARBA00023251"/>
    </source>
</evidence>
<dbReference type="InterPro" id="IPR000412">
    <property type="entry name" value="ABC_2_transport"/>
</dbReference>
<feature type="transmembrane region" description="Helical" evidence="6">
    <location>
        <begin position="119"/>
        <end position="138"/>
    </location>
</feature>
<dbReference type="PIRSF" id="PIRSF006648">
    <property type="entry name" value="DrrB"/>
    <property type="match status" value="1"/>
</dbReference>
<accession>A0ABV5V4J2</accession>
<dbReference type="PANTHER" id="PTHR43229">
    <property type="entry name" value="NODULATION PROTEIN J"/>
    <property type="match status" value="1"/>
</dbReference>
<feature type="transmembrane region" description="Helical" evidence="6">
    <location>
        <begin position="177"/>
        <end position="197"/>
    </location>
</feature>
<gene>
    <name evidence="8" type="ORF">ACFFN0_11870</name>
</gene>
<dbReference type="InterPro" id="IPR047817">
    <property type="entry name" value="ABC2_TM_bact-type"/>
</dbReference>
<comment type="caution">
    <text evidence="8">The sequence shown here is derived from an EMBL/GenBank/DDBJ whole genome shotgun (WGS) entry which is preliminary data.</text>
</comment>
<keyword evidence="4 6" id="KW-0472">Membrane</keyword>
<name>A0ABV5V4J2_9MICO</name>
<feature type="transmembrane region" description="Helical" evidence="6">
    <location>
        <begin position="244"/>
        <end position="266"/>
    </location>
</feature>
<keyword evidence="6" id="KW-1003">Cell membrane</keyword>
<evidence type="ECO:0000256" key="6">
    <source>
        <dbReference type="RuleBase" id="RU361157"/>
    </source>
</evidence>
<feature type="transmembrane region" description="Helical" evidence="6">
    <location>
        <begin position="34"/>
        <end position="55"/>
    </location>
</feature>
<feature type="transmembrane region" description="Helical" evidence="6">
    <location>
        <begin position="67"/>
        <end position="86"/>
    </location>
</feature>
<evidence type="ECO:0000313" key="8">
    <source>
        <dbReference type="EMBL" id="MFB9732739.1"/>
    </source>
</evidence>
<sequence length="272" mass="29802">MSGAAPEGTLATWWSDGWTVTWRNLLKLRRNPEMLVFAVLQPIMFVLLFSQVYGGSIQIDGGNYTEYLMAGIFGQTVLFGSTFSGYQMAQDLKEGLIDRFRTLPMHSSAVLFGRTSADLVLNAISMVIMIATGALVGWRFHEGWVSFLAGVGILLLFSYAFSWVMTLIGIVVRTPEVINNASFMVLFPLTFISNAFVQASNLPRPLEVFANWNPVSALVQAARELFGNTGTAPVADTFPMQNPVLTVLVGSALMLAVFIPVAVARFRQASSR</sequence>
<dbReference type="InterPro" id="IPR051784">
    <property type="entry name" value="Nod_factor_ABC_transporter"/>
</dbReference>
<evidence type="ECO:0000256" key="3">
    <source>
        <dbReference type="ARBA" id="ARBA00022989"/>
    </source>
</evidence>
<proteinExistence type="inferred from homology"/>
<dbReference type="Proteomes" id="UP001589613">
    <property type="component" value="Unassembled WGS sequence"/>
</dbReference>
<reference evidence="8 9" key="1">
    <citation type="submission" date="2024-09" db="EMBL/GenBank/DDBJ databases">
        <authorList>
            <person name="Sun Q."/>
            <person name="Mori K."/>
        </authorList>
    </citation>
    <scope>NUCLEOTIDE SEQUENCE [LARGE SCALE GENOMIC DNA]</scope>
    <source>
        <strain evidence="8 9">JCM 12763</strain>
    </source>
</reference>
<keyword evidence="6" id="KW-0813">Transport</keyword>
<evidence type="ECO:0000256" key="4">
    <source>
        <dbReference type="ARBA" id="ARBA00023136"/>
    </source>
</evidence>
<keyword evidence="5" id="KW-0046">Antibiotic resistance</keyword>
<dbReference type="PROSITE" id="PS51012">
    <property type="entry name" value="ABC_TM2"/>
    <property type="match status" value="1"/>
</dbReference>
<comment type="similarity">
    <text evidence="6">Belongs to the ABC-2 integral membrane protein family.</text>
</comment>
<dbReference type="InterPro" id="IPR013525">
    <property type="entry name" value="ABC2_TM"/>
</dbReference>
<keyword evidence="3 6" id="KW-1133">Transmembrane helix</keyword>
<organism evidence="8 9">
    <name type="scientific">Ornithinimicrobium kibberense</name>
    <dbReference type="NCBI Taxonomy" id="282060"/>
    <lineage>
        <taxon>Bacteria</taxon>
        <taxon>Bacillati</taxon>
        <taxon>Actinomycetota</taxon>
        <taxon>Actinomycetes</taxon>
        <taxon>Micrococcales</taxon>
        <taxon>Ornithinimicrobiaceae</taxon>
        <taxon>Ornithinimicrobium</taxon>
    </lineage>
</organism>
<evidence type="ECO:0000256" key="1">
    <source>
        <dbReference type="ARBA" id="ARBA00004141"/>
    </source>
</evidence>
<dbReference type="EMBL" id="JBHMAX010000022">
    <property type="protein sequence ID" value="MFB9732739.1"/>
    <property type="molecule type" value="Genomic_DNA"/>
</dbReference>
<evidence type="ECO:0000256" key="2">
    <source>
        <dbReference type="ARBA" id="ARBA00022692"/>
    </source>
</evidence>
<protein>
    <recommendedName>
        <fullName evidence="6">Transport permease protein</fullName>
    </recommendedName>
</protein>
<dbReference type="Pfam" id="PF01061">
    <property type="entry name" value="ABC2_membrane"/>
    <property type="match status" value="1"/>
</dbReference>
<comment type="subcellular location">
    <subcellularLocation>
        <location evidence="6">Cell membrane</location>
        <topology evidence="6">Multi-pass membrane protein</topology>
    </subcellularLocation>
    <subcellularLocation>
        <location evidence="1">Membrane</location>
        <topology evidence="1">Multi-pass membrane protein</topology>
    </subcellularLocation>
</comment>